<proteinExistence type="predicted"/>
<evidence type="ECO:0000313" key="3">
    <source>
        <dbReference type="EMBL" id="QIM52905.1"/>
    </source>
</evidence>
<evidence type="ECO:0000259" key="2">
    <source>
        <dbReference type="Pfam" id="PF13719"/>
    </source>
</evidence>
<feature type="region of interest" description="Disordered" evidence="1">
    <location>
        <begin position="52"/>
        <end position="87"/>
    </location>
</feature>
<sequence>MSFTTRCPACGTVFRVVADQLKISDGWVRCGHCSDVFDATIHLQPWTPPARPVAEPVAAPTPPAVPQPDEPLAPPPPPPEPTPPAPEVAVVAAGEPDLVIEPEPEPEPLVPAPAEETIADDDLRAWFGDGPLDAPAAAEAAPPEAAAVNPVPHEAPPVEVRDEGPSSEFRAELERFAQSTRGPLEVLPTLPATARQDHSTDSGFDAPAAETAAPSVALPPVADDEDHTPAVPGFVRQAQRRAFWSSPGMRIGLGLIAVLLAGLLAGQWAVQHRHQLVAAHPPLRPAIEQACGWLGCDLQPLRRIDEVEIESAELVRRLGNFYSFDFVLRNRSALEVALPALELTLTNIGEQAVARRVFLPQDWPDAPAALAPNGRVSVSLRLSLMLGDDAPTAGYRALVFYP</sequence>
<dbReference type="Proteomes" id="UP000503162">
    <property type="component" value="Chromosome"/>
</dbReference>
<keyword evidence="4" id="KW-1185">Reference proteome</keyword>
<gene>
    <name evidence="3" type="ORF">G9Q37_12500</name>
</gene>
<organism evidence="3 4">
    <name type="scientific">Hydrogenophaga crocea</name>
    <dbReference type="NCBI Taxonomy" id="2716225"/>
    <lineage>
        <taxon>Bacteria</taxon>
        <taxon>Pseudomonadati</taxon>
        <taxon>Pseudomonadota</taxon>
        <taxon>Betaproteobacteria</taxon>
        <taxon>Burkholderiales</taxon>
        <taxon>Comamonadaceae</taxon>
        <taxon>Hydrogenophaga</taxon>
    </lineage>
</organism>
<dbReference type="EMBL" id="CP049989">
    <property type="protein sequence ID" value="QIM52905.1"/>
    <property type="molecule type" value="Genomic_DNA"/>
</dbReference>
<dbReference type="Pfam" id="PF11906">
    <property type="entry name" value="DUF3426"/>
    <property type="match status" value="1"/>
</dbReference>
<feature type="domain" description="Zinc finger/thioredoxin putative" evidence="2">
    <location>
        <begin position="5"/>
        <end position="39"/>
    </location>
</feature>
<evidence type="ECO:0000313" key="4">
    <source>
        <dbReference type="Proteomes" id="UP000503162"/>
    </source>
</evidence>
<protein>
    <submittedName>
        <fullName evidence="3">DUF3426 domain-containing protein</fullName>
    </submittedName>
</protein>
<feature type="region of interest" description="Disordered" evidence="1">
    <location>
        <begin position="135"/>
        <end position="164"/>
    </location>
</feature>
<name>A0A6G8IIQ7_9BURK</name>
<dbReference type="Pfam" id="PF13719">
    <property type="entry name" value="Zn_ribbon_5"/>
    <property type="match status" value="1"/>
</dbReference>
<accession>A0A6G8IIQ7</accession>
<dbReference type="AlphaFoldDB" id="A0A6G8IIQ7"/>
<dbReference type="KEGG" id="hcz:G9Q37_12500"/>
<feature type="compositionally biased region" description="Pro residues" evidence="1">
    <location>
        <begin position="59"/>
        <end position="86"/>
    </location>
</feature>
<dbReference type="InterPro" id="IPR021834">
    <property type="entry name" value="DUF3426"/>
</dbReference>
<dbReference type="RefSeq" id="WP_166227507.1">
    <property type="nucleotide sequence ID" value="NZ_CP049989.1"/>
</dbReference>
<dbReference type="InterPro" id="IPR011723">
    <property type="entry name" value="Znf/thioredoxin_put"/>
</dbReference>
<evidence type="ECO:0000256" key="1">
    <source>
        <dbReference type="SAM" id="MobiDB-lite"/>
    </source>
</evidence>
<reference evidence="3 4" key="1">
    <citation type="submission" date="2020-03" db="EMBL/GenBank/DDBJ databases">
        <title>Hydrogenophaga sp. nov. isolated from cyanobacterial mat.</title>
        <authorList>
            <person name="Thorat V."/>
            <person name="Kirdat K."/>
            <person name="Tiwarekar B."/>
            <person name="Costa E.D."/>
            <person name="Yadav A."/>
        </authorList>
    </citation>
    <scope>NUCLEOTIDE SEQUENCE [LARGE SCALE GENOMIC DNA]</scope>
    <source>
        <strain evidence="3 4">BA0156</strain>
    </source>
</reference>
<dbReference type="NCBIfam" id="TIGR02098">
    <property type="entry name" value="MJ0042_CXXC"/>
    <property type="match status" value="1"/>
</dbReference>
<feature type="compositionally biased region" description="Low complexity" evidence="1">
    <location>
        <begin position="135"/>
        <end position="152"/>
    </location>
</feature>